<dbReference type="Proteomes" id="UP000509579">
    <property type="component" value="Plasmid unnamed1"/>
</dbReference>
<dbReference type="SUPFAM" id="SSF53187">
    <property type="entry name" value="Zn-dependent exopeptidases"/>
    <property type="match status" value="1"/>
</dbReference>
<dbReference type="PANTHER" id="PTHR12147:SF26">
    <property type="entry name" value="PEPTIDASE M28 DOMAIN-CONTAINING PROTEIN"/>
    <property type="match status" value="1"/>
</dbReference>
<keyword evidence="4" id="KW-0378">Hydrolase</keyword>
<dbReference type="Pfam" id="PF02225">
    <property type="entry name" value="PA"/>
    <property type="match status" value="1"/>
</dbReference>
<dbReference type="GO" id="GO:0008235">
    <property type="term" value="F:metalloexopeptidase activity"/>
    <property type="evidence" value="ECO:0007669"/>
    <property type="project" value="InterPro"/>
</dbReference>
<dbReference type="KEGG" id="aant:HUK68_22190"/>
<evidence type="ECO:0000313" key="4">
    <source>
        <dbReference type="EMBL" id="QKV55618.1"/>
    </source>
</evidence>
<evidence type="ECO:0000256" key="1">
    <source>
        <dbReference type="SAM" id="MobiDB-lite"/>
    </source>
</evidence>
<dbReference type="Pfam" id="PF04389">
    <property type="entry name" value="Peptidase_M28"/>
    <property type="match status" value="1"/>
</dbReference>
<dbReference type="InterPro" id="IPR007484">
    <property type="entry name" value="Peptidase_M28"/>
</dbReference>
<keyword evidence="4" id="KW-0614">Plasmid</keyword>
<feature type="region of interest" description="Disordered" evidence="1">
    <location>
        <begin position="57"/>
        <end position="78"/>
    </location>
</feature>
<feature type="domain" description="PA" evidence="2">
    <location>
        <begin position="199"/>
        <end position="276"/>
    </location>
</feature>
<dbReference type="InterPro" id="IPR003137">
    <property type="entry name" value="PA_domain"/>
</dbReference>
<dbReference type="GO" id="GO:0006508">
    <property type="term" value="P:proteolysis"/>
    <property type="evidence" value="ECO:0007669"/>
    <property type="project" value="InterPro"/>
</dbReference>
<dbReference type="AlphaFoldDB" id="A0A6N1XA67"/>
<dbReference type="PANTHER" id="PTHR12147">
    <property type="entry name" value="METALLOPEPTIDASE M28 FAMILY MEMBER"/>
    <property type="match status" value="1"/>
</dbReference>
<dbReference type="InterPro" id="IPR046450">
    <property type="entry name" value="PA_dom_sf"/>
</dbReference>
<evidence type="ECO:0000259" key="3">
    <source>
        <dbReference type="Pfam" id="PF04389"/>
    </source>
</evidence>
<dbReference type="Gene3D" id="3.40.630.10">
    <property type="entry name" value="Zn peptidases"/>
    <property type="match status" value="1"/>
</dbReference>
<sequence>MAHFNSRNPCLHSIAPPRRARWPLSLLAAAALLSACGGEDNPAATAGSHASVGQALAPATPMSGTLPPEKDTPDAVPASQPPAIDCDAQANDTDERLLECVTLAGVRAHQTELMNIAKAHRGTRLAGTRGHLASLRYVQKVLTDAGYRVKVQRFQFPVPRVEASSLRMAGQVAGEEIPHLVLDYSGSAALTAGVTPTAGPRGCAAPDYAGFPHGQIALVRRGGCELTDKVLAAVAAGAVGMVIHNDDDGPLSGQLTVQAPLDVPVVLVSKTVGEQLLQRPLLGAPLQLQTQTSRSLGTSYNLIAESTGGDPSYVTMAGAHLDSVRAGAGINDNGSGVAALLETARQMARVAPKNRLRFAFWGAEEQGLIGSTHYVRTLPAAERAKLGLYLNFDMIGSPNHVFELYGGDGSAGEQAVSSPLLSAKIVDVFERFYADRGFASRRVSSGARSDHKPFADIGVPFGGIFTGAEQIKTAEEAKTWGGTAGEPYDACYHRACDTLDNVNEEALDVNADLVAHTLLFYAMQRLAP</sequence>
<reference evidence="4 5" key="1">
    <citation type="submission" date="2020-06" db="EMBL/GenBank/DDBJ databases">
        <title>Acidovorax antarctica sp. nov., isolated from Corinth ice sheet soil, Antarctic Fields Peninsula.</title>
        <authorList>
            <person name="Xu Q."/>
            <person name="Peng F."/>
        </authorList>
    </citation>
    <scope>NUCLEOTIDE SEQUENCE [LARGE SCALE GENOMIC DNA]</scope>
    <source>
        <strain evidence="4 5">16-35-5</strain>
        <plasmid evidence="4 5">unnamed1</plasmid>
    </source>
</reference>
<dbReference type="Gene3D" id="3.50.30.30">
    <property type="match status" value="1"/>
</dbReference>
<evidence type="ECO:0000259" key="2">
    <source>
        <dbReference type="Pfam" id="PF02225"/>
    </source>
</evidence>
<dbReference type="RefSeq" id="WP_175506404.1">
    <property type="nucleotide sequence ID" value="NZ_CP054841.1"/>
</dbReference>
<accession>A0A6N1XA67</accession>
<dbReference type="EMBL" id="CP054841">
    <property type="protein sequence ID" value="QKV55618.1"/>
    <property type="molecule type" value="Genomic_DNA"/>
</dbReference>
<dbReference type="InterPro" id="IPR045175">
    <property type="entry name" value="M28_fam"/>
</dbReference>
<proteinExistence type="predicted"/>
<dbReference type="SUPFAM" id="SSF52025">
    <property type="entry name" value="PA domain"/>
    <property type="match status" value="1"/>
</dbReference>
<protein>
    <submittedName>
        <fullName evidence="4">M20/M25/M40 family metallo-hydrolase</fullName>
    </submittedName>
</protein>
<evidence type="ECO:0000313" key="5">
    <source>
        <dbReference type="Proteomes" id="UP000509579"/>
    </source>
</evidence>
<geneLocation type="plasmid" evidence="4 5">
    <name>unnamed1</name>
</geneLocation>
<feature type="domain" description="Peptidase M28" evidence="3">
    <location>
        <begin position="301"/>
        <end position="517"/>
    </location>
</feature>
<name>A0A6N1XA67_9BURK</name>
<keyword evidence="5" id="KW-1185">Reference proteome</keyword>
<gene>
    <name evidence="4" type="ORF">HUK68_22190</name>
</gene>
<organism evidence="4 5">
    <name type="scientific">Comamonas antarctica</name>
    <dbReference type="NCBI Taxonomy" id="2743470"/>
    <lineage>
        <taxon>Bacteria</taxon>
        <taxon>Pseudomonadati</taxon>
        <taxon>Pseudomonadota</taxon>
        <taxon>Betaproteobacteria</taxon>
        <taxon>Burkholderiales</taxon>
        <taxon>Comamonadaceae</taxon>
        <taxon>Comamonas</taxon>
    </lineage>
</organism>